<dbReference type="InterPro" id="IPR001867">
    <property type="entry name" value="OmpR/PhoB-type_DNA-bd"/>
</dbReference>
<dbReference type="GO" id="GO:0005829">
    <property type="term" value="C:cytosol"/>
    <property type="evidence" value="ECO:0007669"/>
    <property type="project" value="TreeGrafter"/>
</dbReference>
<dbReference type="CDD" id="cd00383">
    <property type="entry name" value="trans_reg_C"/>
    <property type="match status" value="1"/>
</dbReference>
<evidence type="ECO:0000259" key="9">
    <source>
        <dbReference type="PROSITE" id="PS50110"/>
    </source>
</evidence>
<dbReference type="CDD" id="cd19935">
    <property type="entry name" value="REC_OmpR_CusR-like"/>
    <property type="match status" value="1"/>
</dbReference>
<feature type="DNA-binding region" description="OmpR/PhoB-type" evidence="7">
    <location>
        <begin position="124"/>
        <end position="222"/>
    </location>
</feature>
<keyword evidence="3" id="KW-0805">Transcription regulation</keyword>
<feature type="compositionally biased region" description="Low complexity" evidence="8">
    <location>
        <begin position="233"/>
        <end position="244"/>
    </location>
</feature>
<dbReference type="PROSITE" id="PS50110">
    <property type="entry name" value="RESPONSE_REGULATORY"/>
    <property type="match status" value="1"/>
</dbReference>
<dbReference type="Gene3D" id="6.10.250.690">
    <property type="match status" value="1"/>
</dbReference>
<dbReference type="SMART" id="SM00448">
    <property type="entry name" value="REC"/>
    <property type="match status" value="1"/>
</dbReference>
<dbReference type="GO" id="GO:0006355">
    <property type="term" value="P:regulation of DNA-templated transcription"/>
    <property type="evidence" value="ECO:0007669"/>
    <property type="project" value="InterPro"/>
</dbReference>
<dbReference type="GO" id="GO:0000976">
    <property type="term" value="F:transcription cis-regulatory region binding"/>
    <property type="evidence" value="ECO:0007669"/>
    <property type="project" value="TreeGrafter"/>
</dbReference>
<organism evidence="11 12">
    <name type="scientific">Jiangella mangrovi</name>
    <dbReference type="NCBI Taxonomy" id="1524084"/>
    <lineage>
        <taxon>Bacteria</taxon>
        <taxon>Bacillati</taxon>
        <taxon>Actinomycetota</taxon>
        <taxon>Actinomycetes</taxon>
        <taxon>Jiangellales</taxon>
        <taxon>Jiangellaceae</taxon>
        <taxon>Jiangella</taxon>
    </lineage>
</organism>
<evidence type="ECO:0000256" key="3">
    <source>
        <dbReference type="ARBA" id="ARBA00023015"/>
    </source>
</evidence>
<dbReference type="Pfam" id="PF00072">
    <property type="entry name" value="Response_reg"/>
    <property type="match status" value="1"/>
</dbReference>
<keyword evidence="12" id="KW-1185">Reference proteome</keyword>
<evidence type="ECO:0000259" key="10">
    <source>
        <dbReference type="PROSITE" id="PS51755"/>
    </source>
</evidence>
<dbReference type="SMART" id="SM00862">
    <property type="entry name" value="Trans_reg_C"/>
    <property type="match status" value="1"/>
</dbReference>
<dbReference type="RefSeq" id="WP_184828988.1">
    <property type="nucleotide sequence ID" value="NZ_JACHMM010000001.1"/>
</dbReference>
<dbReference type="FunFam" id="3.40.50.2300:FF:000002">
    <property type="entry name" value="DNA-binding response regulator PhoP"/>
    <property type="match status" value="1"/>
</dbReference>
<dbReference type="PROSITE" id="PS51755">
    <property type="entry name" value="OMPR_PHOB"/>
    <property type="match status" value="1"/>
</dbReference>
<evidence type="ECO:0000256" key="4">
    <source>
        <dbReference type="ARBA" id="ARBA00023125"/>
    </source>
</evidence>
<dbReference type="InterPro" id="IPR036388">
    <property type="entry name" value="WH-like_DNA-bd_sf"/>
</dbReference>
<evidence type="ECO:0000256" key="7">
    <source>
        <dbReference type="PROSITE-ProRule" id="PRU01091"/>
    </source>
</evidence>
<name>A0A7W9LPY0_9ACTN</name>
<dbReference type="Gene3D" id="3.40.50.2300">
    <property type="match status" value="1"/>
</dbReference>
<dbReference type="FunFam" id="1.10.10.10:FF:000005">
    <property type="entry name" value="Two-component system response regulator"/>
    <property type="match status" value="1"/>
</dbReference>
<dbReference type="Proteomes" id="UP000542813">
    <property type="component" value="Unassembled WGS sequence"/>
</dbReference>
<proteinExistence type="predicted"/>
<keyword evidence="1 6" id="KW-0597">Phosphoprotein</keyword>
<dbReference type="Pfam" id="PF00486">
    <property type="entry name" value="Trans_reg_C"/>
    <property type="match status" value="1"/>
</dbReference>
<dbReference type="PANTHER" id="PTHR48111">
    <property type="entry name" value="REGULATOR OF RPOS"/>
    <property type="match status" value="1"/>
</dbReference>
<dbReference type="InterPro" id="IPR039420">
    <property type="entry name" value="WalR-like"/>
</dbReference>
<evidence type="ECO:0000256" key="1">
    <source>
        <dbReference type="ARBA" id="ARBA00022553"/>
    </source>
</evidence>
<comment type="caution">
    <text evidence="11">The sequence shown here is derived from an EMBL/GenBank/DDBJ whole genome shotgun (WGS) entry which is preliminary data.</text>
</comment>
<protein>
    <submittedName>
        <fullName evidence="11">DNA-binding response OmpR family regulator</fullName>
    </submittedName>
</protein>
<evidence type="ECO:0000313" key="11">
    <source>
        <dbReference type="EMBL" id="MBB5791875.1"/>
    </source>
</evidence>
<evidence type="ECO:0000256" key="6">
    <source>
        <dbReference type="PROSITE-ProRule" id="PRU00169"/>
    </source>
</evidence>
<evidence type="ECO:0000313" key="12">
    <source>
        <dbReference type="Proteomes" id="UP000542813"/>
    </source>
</evidence>
<evidence type="ECO:0000256" key="5">
    <source>
        <dbReference type="ARBA" id="ARBA00023163"/>
    </source>
</evidence>
<dbReference type="AlphaFoldDB" id="A0A7W9LPY0"/>
<dbReference type="PANTHER" id="PTHR48111:SF36">
    <property type="entry name" value="TRANSCRIPTIONAL REGULATORY PROTEIN CUTR"/>
    <property type="match status" value="1"/>
</dbReference>
<dbReference type="GO" id="GO:0032993">
    <property type="term" value="C:protein-DNA complex"/>
    <property type="evidence" value="ECO:0007669"/>
    <property type="project" value="TreeGrafter"/>
</dbReference>
<reference evidence="11 12" key="1">
    <citation type="submission" date="2020-08" db="EMBL/GenBank/DDBJ databases">
        <title>Sequencing the genomes of 1000 actinobacteria strains.</title>
        <authorList>
            <person name="Klenk H.-P."/>
        </authorList>
    </citation>
    <scope>NUCLEOTIDE SEQUENCE [LARGE SCALE GENOMIC DNA]</scope>
    <source>
        <strain evidence="11 12">DSM 102122</strain>
    </source>
</reference>
<evidence type="ECO:0000256" key="8">
    <source>
        <dbReference type="SAM" id="MobiDB-lite"/>
    </source>
</evidence>
<dbReference type="GO" id="GO:0000156">
    <property type="term" value="F:phosphorelay response regulator activity"/>
    <property type="evidence" value="ECO:0007669"/>
    <property type="project" value="TreeGrafter"/>
</dbReference>
<keyword evidence="5" id="KW-0804">Transcription</keyword>
<sequence>MRILVVEDERRLAAGIRAGLEAEGFAVDVARTGTDGLWLATETPYDAIVLDLMLPGLNGYQVCARLRSRGVWTPILVLTAKDGEWDEVEALDTGADDYLTKPFSHHVLVARLRALLRRDLRERPVVLTAGDLRADPGARRAWRGDQEVELTAREFSVLEFLLRRRGEVLSKTEILRHVWDEAFDGDPNIVEVYVGHLRTKLDRPFGRAAIETIRGAGYRLAADGGAPGGRSGSGSSRGSVGARP</sequence>
<feature type="region of interest" description="Disordered" evidence="8">
    <location>
        <begin position="222"/>
        <end position="244"/>
    </location>
</feature>
<gene>
    <name evidence="11" type="ORF">HD601_006450</name>
</gene>
<evidence type="ECO:0000256" key="2">
    <source>
        <dbReference type="ARBA" id="ARBA00023012"/>
    </source>
</evidence>
<dbReference type="Gene3D" id="1.10.10.10">
    <property type="entry name" value="Winged helix-like DNA-binding domain superfamily/Winged helix DNA-binding domain"/>
    <property type="match status" value="1"/>
</dbReference>
<feature type="domain" description="Response regulatory" evidence="9">
    <location>
        <begin position="2"/>
        <end position="116"/>
    </location>
</feature>
<dbReference type="InterPro" id="IPR001789">
    <property type="entry name" value="Sig_transdc_resp-reg_receiver"/>
</dbReference>
<dbReference type="SUPFAM" id="SSF52172">
    <property type="entry name" value="CheY-like"/>
    <property type="match status" value="1"/>
</dbReference>
<dbReference type="InterPro" id="IPR011006">
    <property type="entry name" value="CheY-like_superfamily"/>
</dbReference>
<keyword evidence="2" id="KW-0902">Two-component regulatory system</keyword>
<accession>A0A7W9LPY0</accession>
<feature type="domain" description="OmpR/PhoB-type" evidence="10">
    <location>
        <begin position="124"/>
        <end position="222"/>
    </location>
</feature>
<feature type="modified residue" description="4-aspartylphosphate" evidence="6">
    <location>
        <position position="51"/>
    </location>
</feature>
<dbReference type="EMBL" id="JACHMM010000001">
    <property type="protein sequence ID" value="MBB5791875.1"/>
    <property type="molecule type" value="Genomic_DNA"/>
</dbReference>
<keyword evidence="4 7" id="KW-0238">DNA-binding</keyword>